<reference evidence="1" key="1">
    <citation type="journal article" date="2014" name="Int. J. Syst. Evol. Microbiol.">
        <title>Complete genome sequence of Corynebacterium casei LMG S-19264T (=DSM 44701T), isolated from a smear-ripened cheese.</title>
        <authorList>
            <consortium name="US DOE Joint Genome Institute (JGI-PGF)"/>
            <person name="Walter F."/>
            <person name="Albersmeier A."/>
            <person name="Kalinowski J."/>
            <person name="Ruckert C."/>
        </authorList>
    </citation>
    <scope>NUCLEOTIDE SEQUENCE</scope>
    <source>
        <strain evidence="1">JCM 13306</strain>
    </source>
</reference>
<dbReference type="Proteomes" id="UP000623958">
    <property type="component" value="Unassembled WGS sequence"/>
</dbReference>
<sequence length="123" mass="13809">MKPREAGVGGSGDGQRYLRGMPLRHFVHVIGFEVPVHGKARPDEPLVVLLDKVPVERWRAVFQECAEELVPGLRRGAPTLQDDTIRFLVAGPMSHRQAADIRGFVDRVNRLTFLQDRGSFQPL</sequence>
<reference evidence="1" key="2">
    <citation type="submission" date="2020-09" db="EMBL/GenBank/DDBJ databases">
        <authorList>
            <person name="Sun Q."/>
            <person name="Ohkuma M."/>
        </authorList>
    </citation>
    <scope>NUCLEOTIDE SEQUENCE</scope>
    <source>
        <strain evidence="1">JCM 13306</strain>
    </source>
</reference>
<proteinExistence type="predicted"/>
<dbReference type="EMBL" id="BNBA01000001">
    <property type="protein sequence ID" value="GHH46229.1"/>
    <property type="molecule type" value="Genomic_DNA"/>
</dbReference>
<dbReference type="AlphaFoldDB" id="A0A919F487"/>
<accession>A0A919F487</accession>
<organism evidence="1 2">
    <name type="scientific">Xanthomonas boreopolis</name>
    <dbReference type="NCBI Taxonomy" id="86183"/>
    <lineage>
        <taxon>Bacteria</taxon>
        <taxon>Pseudomonadati</taxon>
        <taxon>Pseudomonadota</taxon>
        <taxon>Gammaproteobacteria</taxon>
        <taxon>Lysobacterales</taxon>
        <taxon>Lysobacteraceae</taxon>
        <taxon>Xanthomonas</taxon>
    </lineage>
</organism>
<name>A0A919F487_9XANT</name>
<evidence type="ECO:0000313" key="1">
    <source>
        <dbReference type="EMBL" id="GHH46229.1"/>
    </source>
</evidence>
<gene>
    <name evidence="1" type="ORF">GCM10009090_01000</name>
</gene>
<comment type="caution">
    <text evidence="1">The sequence shown here is derived from an EMBL/GenBank/DDBJ whole genome shotgun (WGS) entry which is preliminary data.</text>
</comment>
<dbReference type="RefSeq" id="WP_140721522.1">
    <property type="nucleotide sequence ID" value="NZ_BNBA01000001.1"/>
</dbReference>
<evidence type="ECO:0000313" key="2">
    <source>
        <dbReference type="Proteomes" id="UP000623958"/>
    </source>
</evidence>
<keyword evidence="2" id="KW-1185">Reference proteome</keyword>
<protein>
    <submittedName>
        <fullName evidence="1">Uncharacterized protein</fullName>
    </submittedName>
</protein>